<dbReference type="PANTHER" id="PTHR30572:SF4">
    <property type="entry name" value="ABC TRANSPORTER PERMEASE YTRF"/>
    <property type="match status" value="1"/>
</dbReference>
<evidence type="ECO:0000256" key="2">
    <source>
        <dbReference type="ARBA" id="ARBA00022475"/>
    </source>
</evidence>
<evidence type="ECO:0000256" key="6">
    <source>
        <dbReference type="ARBA" id="ARBA00038076"/>
    </source>
</evidence>
<keyword evidence="4 7" id="KW-1133">Transmembrane helix</keyword>
<keyword evidence="11" id="KW-1185">Reference proteome</keyword>
<gene>
    <name evidence="10" type="ORF">SAMN02745168_2601</name>
</gene>
<evidence type="ECO:0000256" key="1">
    <source>
        <dbReference type="ARBA" id="ARBA00004651"/>
    </source>
</evidence>
<dbReference type="Proteomes" id="UP000192790">
    <property type="component" value="Unassembled WGS sequence"/>
</dbReference>
<feature type="transmembrane region" description="Helical" evidence="7">
    <location>
        <begin position="353"/>
        <end position="375"/>
    </location>
</feature>
<dbReference type="InterPro" id="IPR050250">
    <property type="entry name" value="Macrolide_Exporter_MacB"/>
</dbReference>
<evidence type="ECO:0000256" key="4">
    <source>
        <dbReference type="ARBA" id="ARBA00022989"/>
    </source>
</evidence>
<dbReference type="InterPro" id="IPR025857">
    <property type="entry name" value="MacB_PCD"/>
</dbReference>
<feature type="domain" description="MacB-like periplasmic core" evidence="9">
    <location>
        <begin position="21"/>
        <end position="235"/>
    </location>
</feature>
<protein>
    <submittedName>
        <fullName evidence="10">Putative ABC transport system permease protein</fullName>
    </submittedName>
</protein>
<evidence type="ECO:0000313" key="11">
    <source>
        <dbReference type="Proteomes" id="UP000192790"/>
    </source>
</evidence>
<dbReference type="GO" id="GO:0005886">
    <property type="term" value="C:plasma membrane"/>
    <property type="evidence" value="ECO:0007669"/>
    <property type="project" value="UniProtKB-SubCell"/>
</dbReference>
<keyword evidence="3 7" id="KW-0812">Transmembrane</keyword>
<dbReference type="AlphaFoldDB" id="A0A1W2C6P3"/>
<organism evidence="10 11">
    <name type="scientific">Papillibacter cinnamivorans DSM 12816</name>
    <dbReference type="NCBI Taxonomy" id="1122930"/>
    <lineage>
        <taxon>Bacteria</taxon>
        <taxon>Bacillati</taxon>
        <taxon>Bacillota</taxon>
        <taxon>Clostridia</taxon>
        <taxon>Eubacteriales</taxon>
        <taxon>Oscillospiraceae</taxon>
        <taxon>Papillibacter</taxon>
    </lineage>
</organism>
<reference evidence="10 11" key="1">
    <citation type="submission" date="2017-04" db="EMBL/GenBank/DDBJ databases">
        <authorList>
            <person name="Afonso C.L."/>
            <person name="Miller P.J."/>
            <person name="Scott M.A."/>
            <person name="Spackman E."/>
            <person name="Goraichik I."/>
            <person name="Dimitrov K.M."/>
            <person name="Suarez D.L."/>
            <person name="Swayne D.E."/>
        </authorList>
    </citation>
    <scope>NUCLEOTIDE SEQUENCE [LARGE SCALE GENOMIC DNA]</scope>
    <source>
        <strain evidence="10 11">DSM 12816</strain>
    </source>
</reference>
<evidence type="ECO:0000256" key="5">
    <source>
        <dbReference type="ARBA" id="ARBA00023136"/>
    </source>
</evidence>
<dbReference type="Pfam" id="PF12704">
    <property type="entry name" value="MacB_PCD"/>
    <property type="match status" value="1"/>
</dbReference>
<evidence type="ECO:0000256" key="3">
    <source>
        <dbReference type="ARBA" id="ARBA00022692"/>
    </source>
</evidence>
<dbReference type="InterPro" id="IPR003838">
    <property type="entry name" value="ABC3_permease_C"/>
</dbReference>
<dbReference type="EMBL" id="FWXW01000007">
    <property type="protein sequence ID" value="SMC80776.1"/>
    <property type="molecule type" value="Genomic_DNA"/>
</dbReference>
<dbReference type="Pfam" id="PF02687">
    <property type="entry name" value="FtsX"/>
    <property type="match status" value="1"/>
</dbReference>
<proteinExistence type="inferred from homology"/>
<feature type="domain" description="ABC3 transporter permease C-terminal" evidence="8">
    <location>
        <begin position="273"/>
        <end position="385"/>
    </location>
</feature>
<dbReference type="GO" id="GO:0022857">
    <property type="term" value="F:transmembrane transporter activity"/>
    <property type="evidence" value="ECO:0007669"/>
    <property type="project" value="TreeGrafter"/>
</dbReference>
<dbReference type="RefSeq" id="WP_242942846.1">
    <property type="nucleotide sequence ID" value="NZ_FWXW01000007.1"/>
</dbReference>
<name>A0A1W2C6P3_9FIRM</name>
<accession>A0A1W2C6P3</accession>
<comment type="subcellular location">
    <subcellularLocation>
        <location evidence="1">Cell membrane</location>
        <topology evidence="1">Multi-pass membrane protein</topology>
    </subcellularLocation>
</comment>
<dbReference type="STRING" id="1122930.SAMN02745168_2601"/>
<keyword evidence="2" id="KW-1003">Cell membrane</keyword>
<evidence type="ECO:0000259" key="9">
    <source>
        <dbReference type="Pfam" id="PF12704"/>
    </source>
</evidence>
<evidence type="ECO:0000313" key="10">
    <source>
        <dbReference type="EMBL" id="SMC80776.1"/>
    </source>
</evidence>
<sequence length="392" mass="41886">MNIKQSFLLAIKSIVGNKLRSILTMLGIIIGVASVIILVGLIQGYSNNLTSSFSSLGTNRISVSITNLSSTRSVNEEDVEKFFEENTDLYSAYTPTVTLSGTLKYEDNTLTSSCTGVNELYRDIDQSVEVSLGRFLRYTDITTRQKVCVIGAYQVEELFDGTNPIGEYIKIAGTKFKVIGVIAETDEAQENSADDCVYIPYSTAIRLSGSKDVSSYSFSAADTSNMDAAVSALETMLYDKLGSENSYRVFNTSSLLDMLDSLMSTLTLVLVGIASISLLVGGIGIMNIMIVSVTERTREIGIRMSVGAKGRDILSQFLIEAATVSATGGIIGIFAGIGIAIPVGNLVGVPAAVSIQAITISFVVSVGIGIIFGFFPARSASKLNPIDALRYE</sequence>
<dbReference type="PANTHER" id="PTHR30572">
    <property type="entry name" value="MEMBRANE COMPONENT OF TRANSPORTER-RELATED"/>
    <property type="match status" value="1"/>
</dbReference>
<evidence type="ECO:0000256" key="7">
    <source>
        <dbReference type="SAM" id="Phobius"/>
    </source>
</evidence>
<evidence type="ECO:0000259" key="8">
    <source>
        <dbReference type="Pfam" id="PF02687"/>
    </source>
</evidence>
<comment type="similarity">
    <text evidence="6">Belongs to the ABC-4 integral membrane protein family.</text>
</comment>
<feature type="transmembrane region" description="Helical" evidence="7">
    <location>
        <begin position="21"/>
        <end position="45"/>
    </location>
</feature>
<keyword evidence="5 7" id="KW-0472">Membrane</keyword>
<feature type="transmembrane region" description="Helical" evidence="7">
    <location>
        <begin position="268"/>
        <end position="293"/>
    </location>
</feature>
<feature type="transmembrane region" description="Helical" evidence="7">
    <location>
        <begin position="314"/>
        <end position="341"/>
    </location>
</feature>